<feature type="coiled-coil region" evidence="14">
    <location>
        <begin position="683"/>
        <end position="712"/>
    </location>
</feature>
<accession>A0AAN0J8K3</accession>
<dbReference type="EnsemblMetazoa" id="XM_019997780.1">
    <property type="protein sequence ID" value="XP_019853339.1"/>
    <property type="gene ID" value="LOC100640544"/>
</dbReference>
<dbReference type="Gene3D" id="3.10.620.30">
    <property type="match status" value="1"/>
</dbReference>
<dbReference type="GO" id="GO:0030317">
    <property type="term" value="P:flagellated sperm motility"/>
    <property type="evidence" value="ECO:0007669"/>
    <property type="project" value="TreeGrafter"/>
</dbReference>
<keyword evidence="7" id="KW-0744">Spermatogenesis</keyword>
<dbReference type="KEGG" id="aqu:100640544"/>
<organism evidence="19 20">
    <name type="scientific">Amphimedon queenslandica</name>
    <name type="common">Sponge</name>
    <dbReference type="NCBI Taxonomy" id="400682"/>
    <lineage>
        <taxon>Eukaryota</taxon>
        <taxon>Metazoa</taxon>
        <taxon>Porifera</taxon>
        <taxon>Demospongiae</taxon>
        <taxon>Heteroscleromorpha</taxon>
        <taxon>Haplosclerida</taxon>
        <taxon>Niphatidae</taxon>
        <taxon>Amphimedon</taxon>
    </lineage>
</organism>
<dbReference type="AlphaFoldDB" id="A0AAN0J8K3"/>
<name>A0AAN0J8K3_AMPQE</name>
<sequence length="832" mass="97299">MLCVVVVGLKIGRHSNEKMESLKEALGQINLKTPKQIDQSLKSSSSSYFSQSKKEKLLIAYAENFQRQFRQLYGDRKPLLLKPPNENGVEKFICTTLRPTQLPYKELYDYDGCSEFVSDYLSYVTLSIPNELPEKIVSPTQVLSSQKGNCFDYSIVLASLLIGAGYDAYCVCGYATREITLLDQTRKPCPQLMNVQEEEPPSATKEKAKYAVRPPKDLSSQFLKLQDQKEKDKIAAEEKKKKEEEEARIAELEKPPPDKFYGLRYHSWVLVLSGKREVAHSFFIEPTTGETHPLDSPLYLGIETLWNHRNYWVNMQDCSQGVKNLVYDLGDAARWEYFFPSIDKQLLLPDEEMALEEDHEEEEEEQKAGKDHFQLPPSWVNPITISPKDYETRCPKGKKTVLYHKAKVEKYAPYLNADGLVEKIVVYADSARSNVLQTKERFANRKDRLTNRETNAKTGQKVDIFQPGRKRNLKEHKFYEPKSLKCDYRTLYFFSDLRVDGLATRDHTPTEMTEHFEGREDRLYYRYVTYDKIVKRFEPADKERGRHIHKIVEKFHRDPNLPANSDIAQRTFLFDERKIQVVYHFEDNRITPSSREFYLPVLTGDQAQQLTMNPDMTSAYQVDSYMTEPKQKVLYDMLEGLLKAQEDSVTAVRLSEKETESILSARMQEELNAILTISVYDVARNETARQHRQELERKQMEEERIRQEKEKDYLAPFLARHGDPPTLTKEQKKKVTEECLSDMKKRLVDVANIIQSHFERETDDLQKKQLWYKQKQSSITKDEEVEYVSYCGEAMYRIHILEQRLNRHKTTAPQKYLELERRLKEDPRLSLS</sequence>
<evidence type="ECO:0000256" key="9">
    <source>
        <dbReference type="ARBA" id="ARBA00023069"/>
    </source>
</evidence>
<reference evidence="19" key="2">
    <citation type="submission" date="2024-06" db="UniProtKB">
        <authorList>
            <consortium name="EnsemblMetazoa"/>
        </authorList>
    </citation>
    <scope>IDENTIFICATION</scope>
</reference>
<dbReference type="InterPro" id="IPR038765">
    <property type="entry name" value="Papain-like_cys_pep_sf"/>
</dbReference>
<keyword evidence="11" id="KW-0966">Cell projection</keyword>
<evidence type="ECO:0000256" key="1">
    <source>
        <dbReference type="ARBA" id="ARBA00004611"/>
    </source>
</evidence>
<evidence type="ECO:0000313" key="19">
    <source>
        <dbReference type="EnsemblMetazoa" id="XP_019853339.1"/>
    </source>
</evidence>
<comment type="subcellular location">
    <subcellularLocation>
        <location evidence="1">Cytoplasm</location>
        <location evidence="1">Cytoskeleton</location>
        <location evidence="1">Flagellum axoneme</location>
    </subcellularLocation>
</comment>
<dbReference type="Pfam" id="PF24671">
    <property type="entry name" value="DRC7_C"/>
    <property type="match status" value="1"/>
</dbReference>
<evidence type="ECO:0000256" key="12">
    <source>
        <dbReference type="ARBA" id="ARBA00031627"/>
    </source>
</evidence>
<dbReference type="GeneID" id="100640544"/>
<keyword evidence="8 14" id="KW-0175">Coiled coil</keyword>
<dbReference type="SUPFAM" id="SSF54001">
    <property type="entry name" value="Cysteine proteinases"/>
    <property type="match status" value="1"/>
</dbReference>
<dbReference type="Pfam" id="PF24656">
    <property type="entry name" value="CEPT76_peptidase"/>
    <property type="match status" value="1"/>
</dbReference>
<keyword evidence="4" id="KW-0963">Cytoplasm</keyword>
<evidence type="ECO:0000256" key="2">
    <source>
        <dbReference type="ARBA" id="ARBA00010738"/>
    </source>
</evidence>
<dbReference type="InterPro" id="IPR056292">
    <property type="entry name" value="DRC7_C"/>
</dbReference>
<evidence type="ECO:0000256" key="14">
    <source>
        <dbReference type="SAM" id="Coils"/>
    </source>
</evidence>
<keyword evidence="5" id="KW-0221">Differentiation</keyword>
<dbReference type="RefSeq" id="XP_019853339.1">
    <property type="nucleotide sequence ID" value="XM_019997780.1"/>
</dbReference>
<keyword evidence="20" id="KW-1185">Reference proteome</keyword>
<evidence type="ECO:0000256" key="6">
    <source>
        <dbReference type="ARBA" id="ARBA00022846"/>
    </source>
</evidence>
<proteinExistence type="inferred from homology"/>
<evidence type="ECO:0000259" key="18">
    <source>
        <dbReference type="Pfam" id="PF24671"/>
    </source>
</evidence>
<dbReference type="PANTHER" id="PTHR35249:SF2">
    <property type="entry name" value="DYNEIN REGULATORY COMPLEX SUBUNIT 7"/>
    <property type="match status" value="1"/>
</dbReference>
<feature type="domain" description="Dynein regulatory complex subunit 7 C-terminal" evidence="18">
    <location>
        <begin position="726"/>
        <end position="830"/>
    </location>
</feature>
<feature type="region of interest" description="Disordered" evidence="15">
    <location>
        <begin position="226"/>
        <end position="248"/>
    </location>
</feature>
<keyword evidence="6" id="KW-0282">Flagellum</keyword>
<evidence type="ECO:0000256" key="15">
    <source>
        <dbReference type="SAM" id="MobiDB-lite"/>
    </source>
</evidence>
<dbReference type="InterPro" id="IPR056290">
    <property type="entry name" value="CEPT76/DRC7_peptidase-like_dom"/>
</dbReference>
<feature type="domain" description="Dynein regulatory complex subunit 7 MORN" evidence="17">
    <location>
        <begin position="395"/>
        <end position="678"/>
    </location>
</feature>
<evidence type="ECO:0000256" key="11">
    <source>
        <dbReference type="ARBA" id="ARBA00023273"/>
    </source>
</evidence>
<comment type="similarity">
    <text evidence="2">Belongs to the DRC7 family.</text>
</comment>
<dbReference type="GO" id="GO:0030154">
    <property type="term" value="P:cell differentiation"/>
    <property type="evidence" value="ECO:0007669"/>
    <property type="project" value="UniProtKB-KW"/>
</dbReference>
<dbReference type="GO" id="GO:0007283">
    <property type="term" value="P:spermatogenesis"/>
    <property type="evidence" value="ECO:0007669"/>
    <property type="project" value="UniProtKB-KW"/>
</dbReference>
<feature type="domain" description="CEP76/DRC7 peptidase-like" evidence="16">
    <location>
        <begin position="265"/>
        <end position="337"/>
    </location>
</feature>
<protein>
    <recommendedName>
        <fullName evidence="3">Dynein regulatory complex subunit 7</fullName>
    </recommendedName>
    <alternativeName>
        <fullName evidence="12">Coiled-coil domain-containing protein 135</fullName>
    </alternativeName>
    <alternativeName>
        <fullName evidence="13">Coiled-coil domain-containing protein lobo homolog</fullName>
    </alternativeName>
</protein>
<evidence type="ECO:0000256" key="3">
    <source>
        <dbReference type="ARBA" id="ARBA00021303"/>
    </source>
</evidence>
<dbReference type="InterPro" id="IPR033551">
    <property type="entry name" value="DRC7/lobo"/>
</dbReference>
<reference evidence="20" key="1">
    <citation type="journal article" date="2010" name="Nature">
        <title>The Amphimedon queenslandica genome and the evolution of animal complexity.</title>
        <authorList>
            <person name="Srivastava M."/>
            <person name="Simakov O."/>
            <person name="Chapman J."/>
            <person name="Fahey B."/>
            <person name="Gauthier M.E."/>
            <person name="Mitros T."/>
            <person name="Richards G.S."/>
            <person name="Conaco C."/>
            <person name="Dacre M."/>
            <person name="Hellsten U."/>
            <person name="Larroux C."/>
            <person name="Putnam N.H."/>
            <person name="Stanke M."/>
            <person name="Adamska M."/>
            <person name="Darling A."/>
            <person name="Degnan S.M."/>
            <person name="Oakley T.H."/>
            <person name="Plachetzki D.C."/>
            <person name="Zhai Y."/>
            <person name="Adamski M."/>
            <person name="Calcino A."/>
            <person name="Cummins S.F."/>
            <person name="Goodstein D.M."/>
            <person name="Harris C."/>
            <person name="Jackson D.J."/>
            <person name="Leys S.P."/>
            <person name="Shu S."/>
            <person name="Woodcroft B.J."/>
            <person name="Vervoort M."/>
            <person name="Kosik K.S."/>
            <person name="Manning G."/>
            <person name="Degnan B.M."/>
            <person name="Rokhsar D.S."/>
        </authorList>
    </citation>
    <scope>NUCLEOTIDE SEQUENCE [LARGE SCALE GENOMIC DNA]</scope>
</reference>
<dbReference type="GO" id="GO:0031514">
    <property type="term" value="C:motile cilium"/>
    <property type="evidence" value="ECO:0007669"/>
    <property type="project" value="TreeGrafter"/>
</dbReference>
<evidence type="ECO:0000259" key="17">
    <source>
        <dbReference type="Pfam" id="PF24667"/>
    </source>
</evidence>
<keyword evidence="9" id="KW-0969">Cilium</keyword>
<evidence type="ECO:0000256" key="10">
    <source>
        <dbReference type="ARBA" id="ARBA00023212"/>
    </source>
</evidence>
<evidence type="ECO:0000256" key="5">
    <source>
        <dbReference type="ARBA" id="ARBA00022782"/>
    </source>
</evidence>
<evidence type="ECO:0000256" key="8">
    <source>
        <dbReference type="ARBA" id="ARBA00023054"/>
    </source>
</evidence>
<evidence type="ECO:0000256" key="4">
    <source>
        <dbReference type="ARBA" id="ARBA00022490"/>
    </source>
</evidence>
<evidence type="ECO:0000256" key="7">
    <source>
        <dbReference type="ARBA" id="ARBA00022871"/>
    </source>
</evidence>
<evidence type="ECO:0000313" key="20">
    <source>
        <dbReference type="Proteomes" id="UP000007879"/>
    </source>
</evidence>
<dbReference type="InterPro" id="IPR056291">
    <property type="entry name" value="MORN_DRC7"/>
</dbReference>
<keyword evidence="10" id="KW-0206">Cytoskeleton</keyword>
<evidence type="ECO:0000256" key="13">
    <source>
        <dbReference type="ARBA" id="ARBA00031733"/>
    </source>
</evidence>
<dbReference type="Pfam" id="PF24667">
    <property type="entry name" value="MORN_DRC7"/>
    <property type="match status" value="1"/>
</dbReference>
<evidence type="ECO:0000259" key="16">
    <source>
        <dbReference type="Pfam" id="PF24656"/>
    </source>
</evidence>
<dbReference type="PANTHER" id="PTHR35249">
    <property type="entry name" value="DYNEIN REGULATORY COMPLEX SUBUNIT 7"/>
    <property type="match status" value="1"/>
</dbReference>
<dbReference type="Proteomes" id="UP000007879">
    <property type="component" value="Unassembled WGS sequence"/>
</dbReference>